<protein>
    <recommendedName>
        <fullName evidence="2">DUF7869 domain-containing protein</fullName>
    </recommendedName>
</protein>
<feature type="compositionally biased region" description="Acidic residues" evidence="1">
    <location>
        <begin position="223"/>
        <end position="236"/>
    </location>
</feature>
<dbReference type="InterPro" id="IPR057191">
    <property type="entry name" value="DUF7869"/>
</dbReference>
<proteinExistence type="predicted"/>
<evidence type="ECO:0000313" key="4">
    <source>
        <dbReference type="Proteomes" id="UP001153737"/>
    </source>
</evidence>
<feature type="compositionally biased region" description="Polar residues" evidence="1">
    <location>
        <begin position="172"/>
        <end position="185"/>
    </location>
</feature>
<dbReference type="Pfam" id="PF25273">
    <property type="entry name" value="DUF7869"/>
    <property type="match status" value="1"/>
</dbReference>
<dbReference type="EMBL" id="OU896716">
    <property type="protein sequence ID" value="CAG9814168.1"/>
    <property type="molecule type" value="Genomic_DNA"/>
</dbReference>
<dbReference type="PANTHER" id="PTHR10773">
    <property type="entry name" value="DNA-DIRECTED RNA POLYMERASES I, II, AND III SUBUNIT RPABC2"/>
    <property type="match status" value="1"/>
</dbReference>
<sequence length="850" mass="97786">MERRLVLKELELKKAEFKEERRLEDSSSGTSGDVEEFAVEIESGGNNGQQIDVQKWVNNIPTYADVNGSTKSDGPTACIVSEVSDRSDLLNSPQPTSSSNLLEKSSETDVMAHFSETTYITSEELEQQHSSREIPNIEFLENIRSSNFLGTISDISSSHLVEKNVVIDDSVLSNQPTNETTSIHNMTGDDGLDSISTEFMEDSDDSIADPDFQEDPEKSKETDNDEDSEESNDESENPPASVEDVGSLQQTEDPVLPRGRKRKALPDTWQRNIRKRSVLGGAEHKYKTKVIKAKQVGQPCNDTCHFKCKEQISEDLRKSIHSKFWNPNQSMDMKRQYVSAMVQLVPVSRIREKTGSRSGRRNFTRQYCFEFNGSKIKVCQKFFLSTLSISQSFVTTALKKKIDGGIVGEDLRGKHAAINKIPENVRQGVRDHIMRFPIIESHYSRERSKKKYLGNDLNLTRMYELYKAECHGCNTPEELIAKNWLYIEIFQTEFNLSFKLPYNDTCDECDKLLLCKGQATEPAERDELQQRYSEHINEASNRYSLKKQDKELAQRSNEKIMITVDLQKCLPTPVLTNAQSFYTLKLWTYNYTINEASRNMTTCIMWDESKSGRGGNEMASGMLEWAMGIDKSVSEITIWSDNCPSQNRNIIMVMAYFWITNRNSNVKIINHKFLLRGHTHLEVDGDHSLIERERKKTQFLQIMTPWDWQQIARLCSRSKPFNVVNMELGDFKDFKTLYTSNTSPFIYRKKTMTGTDFQISKVVHLQVRSEEMGKLFYKTNFESNDFDCVDLNRTGRRIMIPDNLPPLRQQSNCISTKKYKHLQTLLPWIPSQFHSFYKELSHSDKVDDDI</sequence>
<feature type="domain" description="DUF7869" evidence="2">
    <location>
        <begin position="637"/>
        <end position="699"/>
    </location>
</feature>
<accession>A0A9N9X2N8</accession>
<dbReference type="PANTHER" id="PTHR10773:SF19">
    <property type="match status" value="1"/>
</dbReference>
<reference evidence="3" key="2">
    <citation type="submission" date="2022-10" db="EMBL/GenBank/DDBJ databases">
        <authorList>
            <consortium name="ENA_rothamsted_submissions"/>
            <consortium name="culmorum"/>
            <person name="King R."/>
        </authorList>
    </citation>
    <scope>NUCLEOTIDE SEQUENCE</scope>
</reference>
<dbReference type="Proteomes" id="UP001153737">
    <property type="component" value="Chromosome 10"/>
</dbReference>
<organism evidence="3 4">
    <name type="scientific">Phaedon cochleariae</name>
    <name type="common">Mustard beetle</name>
    <dbReference type="NCBI Taxonomy" id="80249"/>
    <lineage>
        <taxon>Eukaryota</taxon>
        <taxon>Metazoa</taxon>
        <taxon>Ecdysozoa</taxon>
        <taxon>Arthropoda</taxon>
        <taxon>Hexapoda</taxon>
        <taxon>Insecta</taxon>
        <taxon>Pterygota</taxon>
        <taxon>Neoptera</taxon>
        <taxon>Endopterygota</taxon>
        <taxon>Coleoptera</taxon>
        <taxon>Polyphaga</taxon>
        <taxon>Cucujiformia</taxon>
        <taxon>Chrysomeloidea</taxon>
        <taxon>Chrysomelidae</taxon>
        <taxon>Chrysomelinae</taxon>
        <taxon>Chrysomelini</taxon>
        <taxon>Phaedon</taxon>
    </lineage>
</organism>
<feature type="compositionally biased region" description="Acidic residues" evidence="1">
    <location>
        <begin position="199"/>
        <end position="214"/>
    </location>
</feature>
<gene>
    <name evidence="3" type="ORF">PHAECO_LOCUS1549</name>
</gene>
<dbReference type="AlphaFoldDB" id="A0A9N9X2N8"/>
<reference evidence="3" key="1">
    <citation type="submission" date="2022-01" db="EMBL/GenBank/DDBJ databases">
        <authorList>
            <person name="King R."/>
        </authorList>
    </citation>
    <scope>NUCLEOTIDE SEQUENCE</scope>
</reference>
<evidence type="ECO:0000259" key="2">
    <source>
        <dbReference type="Pfam" id="PF25273"/>
    </source>
</evidence>
<evidence type="ECO:0000256" key="1">
    <source>
        <dbReference type="SAM" id="MobiDB-lite"/>
    </source>
</evidence>
<feature type="region of interest" description="Disordered" evidence="1">
    <location>
        <begin position="172"/>
        <end position="269"/>
    </location>
</feature>
<feature type="compositionally biased region" description="Polar residues" evidence="1">
    <location>
        <begin position="89"/>
        <end position="103"/>
    </location>
</feature>
<evidence type="ECO:0000313" key="3">
    <source>
        <dbReference type="EMBL" id="CAG9814168.1"/>
    </source>
</evidence>
<feature type="region of interest" description="Disordered" evidence="1">
    <location>
        <begin position="85"/>
        <end position="105"/>
    </location>
</feature>
<keyword evidence="4" id="KW-1185">Reference proteome</keyword>
<dbReference type="OrthoDB" id="6771640at2759"/>
<name>A0A9N9X2N8_PHACE</name>